<accession>A0A5M9ZV29</accession>
<dbReference type="EMBL" id="RZUI01000002">
    <property type="protein sequence ID" value="KAA8831474.1"/>
    <property type="molecule type" value="Genomic_DNA"/>
</dbReference>
<dbReference type="AlphaFoldDB" id="A0A5M9ZV29"/>
<dbReference type="Proteomes" id="UP000412028">
    <property type="component" value="Unassembled WGS sequence"/>
</dbReference>
<dbReference type="OrthoDB" id="3229928at2"/>
<comment type="caution">
    <text evidence="1">The sequence shown here is derived from an EMBL/GenBank/DDBJ whole genome shotgun (WGS) entry which is preliminary data.</text>
</comment>
<evidence type="ECO:0000313" key="1">
    <source>
        <dbReference type="EMBL" id="KAA8831474.1"/>
    </source>
</evidence>
<dbReference type="RefSeq" id="WP_150380660.1">
    <property type="nucleotide sequence ID" value="NZ_RZUI01000002.1"/>
</dbReference>
<protein>
    <submittedName>
        <fullName evidence="1">Uncharacterized protein</fullName>
    </submittedName>
</protein>
<reference evidence="1 2" key="1">
    <citation type="journal article" date="2019" name="Syst. Appl. Microbiol.">
        <title>Characterization of Bifidobacterium species in feaces of the Egyptian fruit bat: Description of B. vespertilionis sp. nov. and B. rousetti sp. nov.</title>
        <authorList>
            <person name="Modesto M."/>
            <person name="Satti M."/>
            <person name="Watanabe K."/>
            <person name="Puglisi E."/>
            <person name="Morelli L."/>
            <person name="Huang C.-H."/>
            <person name="Liou J.-S."/>
            <person name="Miyashita M."/>
            <person name="Tamura T."/>
            <person name="Saito S."/>
            <person name="Mori K."/>
            <person name="Huang L."/>
            <person name="Sciavilla P."/>
            <person name="Sandri C."/>
            <person name="Spiezio C."/>
            <person name="Vitali F."/>
            <person name="Cavalieri D."/>
            <person name="Perpetuini G."/>
            <person name="Tofalo R."/>
            <person name="Bonetti A."/>
            <person name="Arita M."/>
            <person name="Mattarelli P."/>
        </authorList>
    </citation>
    <scope>NUCLEOTIDE SEQUENCE [LARGE SCALE GENOMIC DNA]</scope>
    <source>
        <strain evidence="1 2">RST7</strain>
    </source>
</reference>
<gene>
    <name evidence="1" type="ORF">EMO89_01695</name>
</gene>
<proteinExistence type="predicted"/>
<sequence length="293" mass="32386">MTKVTYYSPNAVSPGSGATGMAVDLNADPIWLNTGSGLRGHSWRYTLGSASVSGVGLDEARECTATMDCVDLAQWDRARRVFDADLTALSRSDNARPGVIGVDGWECDALVVSHEPDRITPGWLQGKLTVLLLGKWRTWGESDVTSFNPRNDTGEQWLDLPTDMAFDLTGMQRINIVHNPMMERMPFRMVVYGPVTNPGVQIGDNYYQVNVTVPEQGSLTIISITRQKSVILRDRYGNETDVFDKAERGSGLDGGRYIFQPIPPGDSRVEWSGDYGFDLTVVREDTEPPWSTS</sequence>
<name>A0A5M9ZV29_9BIFI</name>
<evidence type="ECO:0000313" key="2">
    <source>
        <dbReference type="Proteomes" id="UP000412028"/>
    </source>
</evidence>
<organism evidence="1 2">
    <name type="scientific">Bifidobacterium tissieri</name>
    <dbReference type="NCBI Taxonomy" id="1630162"/>
    <lineage>
        <taxon>Bacteria</taxon>
        <taxon>Bacillati</taxon>
        <taxon>Actinomycetota</taxon>
        <taxon>Actinomycetes</taxon>
        <taxon>Bifidobacteriales</taxon>
        <taxon>Bifidobacteriaceae</taxon>
        <taxon>Bifidobacterium</taxon>
    </lineage>
</organism>